<reference evidence="4 5" key="1">
    <citation type="journal article" date="2017" name="Front. Microbiol.">
        <title>Labilibaculum manganireducens gen. nov., sp. nov. and Labilibaculum filiforme sp. nov., Novel Bacteroidetes Isolated from Subsurface Sediments of the Baltic Sea.</title>
        <authorList>
            <person name="Vandieken V."/>
            <person name="Marshall I.P."/>
            <person name="Niemann H."/>
            <person name="Engelen B."/>
            <person name="Cypionka H."/>
        </authorList>
    </citation>
    <scope>NUCLEOTIDE SEQUENCE [LARGE SCALE GENOMIC DNA]</scope>
    <source>
        <strain evidence="4 5">59.10-2M</strain>
    </source>
</reference>
<dbReference type="GO" id="GO:0008897">
    <property type="term" value="F:holo-[acyl-carrier-protein] synthase activity"/>
    <property type="evidence" value="ECO:0007669"/>
    <property type="project" value="InterPro"/>
</dbReference>
<dbReference type="PANTHER" id="PTHR12215:SF10">
    <property type="entry name" value="L-AMINOADIPATE-SEMIALDEHYDE DEHYDROGENASE-PHOSPHOPANTETHEINYL TRANSFERASE"/>
    <property type="match status" value="1"/>
</dbReference>
<protein>
    <recommendedName>
        <fullName evidence="3">4'-phosphopantetheinyl transferase domain-containing protein</fullName>
    </recommendedName>
</protein>
<name>A0A2N3IFS9_9BACT</name>
<evidence type="ECO:0000256" key="2">
    <source>
        <dbReference type="ARBA" id="ARBA00022679"/>
    </source>
</evidence>
<dbReference type="InterPro" id="IPR008278">
    <property type="entry name" value="4-PPantetheinyl_Trfase_dom"/>
</dbReference>
<proteinExistence type="inferred from homology"/>
<dbReference type="EMBL" id="MVDE01000002">
    <property type="protein sequence ID" value="PKQ69147.1"/>
    <property type="molecule type" value="Genomic_DNA"/>
</dbReference>
<evidence type="ECO:0000256" key="1">
    <source>
        <dbReference type="ARBA" id="ARBA00010990"/>
    </source>
</evidence>
<dbReference type="AlphaFoldDB" id="A0A2N3IFS9"/>
<organism evidence="4 5">
    <name type="scientific">Labilibaculum manganireducens</name>
    <dbReference type="NCBI Taxonomy" id="1940525"/>
    <lineage>
        <taxon>Bacteria</taxon>
        <taxon>Pseudomonadati</taxon>
        <taxon>Bacteroidota</taxon>
        <taxon>Bacteroidia</taxon>
        <taxon>Marinilabiliales</taxon>
        <taxon>Marinifilaceae</taxon>
        <taxon>Labilibaculum</taxon>
    </lineage>
</organism>
<comment type="caution">
    <text evidence="4">The sequence shown here is derived from an EMBL/GenBank/DDBJ whole genome shotgun (WGS) entry which is preliminary data.</text>
</comment>
<accession>A0A2N3IFS9</accession>
<evidence type="ECO:0000259" key="3">
    <source>
        <dbReference type="Pfam" id="PF01648"/>
    </source>
</evidence>
<feature type="domain" description="4'-phosphopantetheinyl transferase" evidence="3">
    <location>
        <begin position="106"/>
        <end position="201"/>
    </location>
</feature>
<dbReference type="SUPFAM" id="SSF56214">
    <property type="entry name" value="4'-phosphopantetheinyl transferase"/>
    <property type="match status" value="2"/>
</dbReference>
<dbReference type="InterPro" id="IPR050559">
    <property type="entry name" value="P-Pant_transferase_sf"/>
</dbReference>
<keyword evidence="5" id="KW-1185">Reference proteome</keyword>
<keyword evidence="2" id="KW-0808">Transferase</keyword>
<dbReference type="PANTHER" id="PTHR12215">
    <property type="entry name" value="PHOSPHOPANTETHEINE TRANSFERASE"/>
    <property type="match status" value="1"/>
</dbReference>
<dbReference type="RefSeq" id="WP_101308194.1">
    <property type="nucleotide sequence ID" value="NZ_CAXXEE010000003.1"/>
</dbReference>
<evidence type="ECO:0000313" key="5">
    <source>
        <dbReference type="Proteomes" id="UP000233618"/>
    </source>
</evidence>
<dbReference type="GO" id="GO:0019878">
    <property type="term" value="P:lysine biosynthetic process via aminoadipic acid"/>
    <property type="evidence" value="ECO:0007669"/>
    <property type="project" value="TreeGrafter"/>
</dbReference>
<dbReference type="Gene3D" id="3.90.470.20">
    <property type="entry name" value="4'-phosphopantetheinyl transferase domain"/>
    <property type="match status" value="1"/>
</dbReference>
<dbReference type="GO" id="GO:0000287">
    <property type="term" value="F:magnesium ion binding"/>
    <property type="evidence" value="ECO:0007669"/>
    <property type="project" value="InterPro"/>
</dbReference>
<dbReference type="Pfam" id="PF01648">
    <property type="entry name" value="ACPS"/>
    <property type="match status" value="1"/>
</dbReference>
<evidence type="ECO:0000313" key="4">
    <source>
        <dbReference type="EMBL" id="PKQ69147.1"/>
    </source>
</evidence>
<gene>
    <name evidence="4" type="ORF">BZG01_02245</name>
</gene>
<dbReference type="Proteomes" id="UP000233618">
    <property type="component" value="Unassembled WGS sequence"/>
</dbReference>
<dbReference type="InterPro" id="IPR037143">
    <property type="entry name" value="4-PPantetheinyl_Trfase_dom_sf"/>
</dbReference>
<comment type="similarity">
    <text evidence="1">Belongs to the P-Pant transferase superfamily. Gsp/Sfp/HetI/AcpT family.</text>
</comment>
<sequence>MPICNQIQINNFCRLIVWKTTESLEELLQIVHLTPSETAKLNSFGSQSRKIEFAATRCLLQLSLGENIQIENDEHGKPHLINSDLNISISHTKSYVGILIGDKHSIALDMEYLSDRVNRIASRFLSKTELNNIDDRNKILHLYQHWCAKECLIKMYGKKDVHLIDELKIDPFSSGDSTFSGQVCRADFSETYTFQYLRFDNHLLVYSIKKSHSS</sequence>
<dbReference type="GO" id="GO:0005829">
    <property type="term" value="C:cytosol"/>
    <property type="evidence" value="ECO:0007669"/>
    <property type="project" value="TreeGrafter"/>
</dbReference>